<feature type="region of interest" description="Disordered" evidence="1">
    <location>
        <begin position="350"/>
        <end position="390"/>
    </location>
</feature>
<accession>A0A9P4R6L9</accession>
<reference evidence="2" key="1">
    <citation type="journal article" date="2020" name="Stud. Mycol.">
        <title>101 Dothideomycetes genomes: a test case for predicting lifestyles and emergence of pathogens.</title>
        <authorList>
            <person name="Haridas S."/>
            <person name="Albert R."/>
            <person name="Binder M."/>
            <person name="Bloem J."/>
            <person name="Labutti K."/>
            <person name="Salamov A."/>
            <person name="Andreopoulos B."/>
            <person name="Baker S."/>
            <person name="Barry K."/>
            <person name="Bills G."/>
            <person name="Bluhm B."/>
            <person name="Cannon C."/>
            <person name="Castanera R."/>
            <person name="Culley D."/>
            <person name="Daum C."/>
            <person name="Ezra D."/>
            <person name="Gonzalez J."/>
            <person name="Henrissat B."/>
            <person name="Kuo A."/>
            <person name="Liang C."/>
            <person name="Lipzen A."/>
            <person name="Lutzoni F."/>
            <person name="Magnuson J."/>
            <person name="Mondo S."/>
            <person name="Nolan M."/>
            <person name="Ohm R."/>
            <person name="Pangilinan J."/>
            <person name="Park H.-J."/>
            <person name="Ramirez L."/>
            <person name="Alfaro M."/>
            <person name="Sun H."/>
            <person name="Tritt A."/>
            <person name="Yoshinaga Y."/>
            <person name="Zwiers L.-H."/>
            <person name="Turgeon B."/>
            <person name="Goodwin S."/>
            <person name="Spatafora J."/>
            <person name="Crous P."/>
            <person name="Grigoriev I."/>
        </authorList>
    </citation>
    <scope>NUCLEOTIDE SEQUENCE</scope>
    <source>
        <strain evidence="2">CBS 125425</strain>
    </source>
</reference>
<dbReference type="EMBL" id="ML996112">
    <property type="protein sequence ID" value="KAF2737995.1"/>
    <property type="molecule type" value="Genomic_DNA"/>
</dbReference>
<evidence type="ECO:0000256" key="1">
    <source>
        <dbReference type="SAM" id="MobiDB-lite"/>
    </source>
</evidence>
<sequence length="390" mass="44874">MAMFMEGNGQVYEETTVPVQSMLGSWTRQSRAGNLGTRRRRRHRNGLGSSSLRDIAMRACVQNIDIIPAETLRYYGWHYGNMLRVALENSKLWSFSTWCLFQEAFPDDIDDSDQYYHVRVAAREHTAPDLIDSFALHLSKFTFECLTHLSIRNLRITKAHMMSLLQIPNLAVLSLEQPPVHYIDRTDDPDDRFMSIWGRSVREKGAFGKLKAIRLKHFAMGLVDSLQVLERFPALSLCNLDAGLVLEELHDIDLGSSSFGEEFHNDQWQDLPSEGNLDHRWKFKRLRPINYSVQEDMERMYSIATELDQNATSKVSHSRLSIDYGEESSKTRYDPSEASLWLKRTPQVMDQAHKRSNEEAMGAPPKKKKRMEIRRNKQKDVGSMLAGFGG</sequence>
<name>A0A9P4R6L9_9PLEO</name>
<organism evidence="2 3">
    <name type="scientific">Polyplosphaeria fusca</name>
    <dbReference type="NCBI Taxonomy" id="682080"/>
    <lineage>
        <taxon>Eukaryota</taxon>
        <taxon>Fungi</taxon>
        <taxon>Dikarya</taxon>
        <taxon>Ascomycota</taxon>
        <taxon>Pezizomycotina</taxon>
        <taxon>Dothideomycetes</taxon>
        <taxon>Pleosporomycetidae</taxon>
        <taxon>Pleosporales</taxon>
        <taxon>Tetraplosphaeriaceae</taxon>
        <taxon>Polyplosphaeria</taxon>
    </lineage>
</organism>
<comment type="caution">
    <text evidence="2">The sequence shown here is derived from an EMBL/GenBank/DDBJ whole genome shotgun (WGS) entry which is preliminary data.</text>
</comment>
<evidence type="ECO:0000313" key="2">
    <source>
        <dbReference type="EMBL" id="KAF2737995.1"/>
    </source>
</evidence>
<protein>
    <submittedName>
        <fullName evidence="2">Uncharacterized protein</fullName>
    </submittedName>
</protein>
<dbReference type="AlphaFoldDB" id="A0A9P4R6L9"/>
<keyword evidence="3" id="KW-1185">Reference proteome</keyword>
<proteinExistence type="predicted"/>
<dbReference type="OrthoDB" id="5273928at2759"/>
<evidence type="ECO:0000313" key="3">
    <source>
        <dbReference type="Proteomes" id="UP000799444"/>
    </source>
</evidence>
<dbReference type="Proteomes" id="UP000799444">
    <property type="component" value="Unassembled WGS sequence"/>
</dbReference>
<gene>
    <name evidence="2" type="ORF">EJ04DRAFT_550254</name>
</gene>